<evidence type="ECO:0000313" key="2">
    <source>
        <dbReference type="EMBL" id="CAF0780183.1"/>
    </source>
</evidence>
<feature type="region of interest" description="Disordered" evidence="1">
    <location>
        <begin position="85"/>
        <end position="104"/>
    </location>
</feature>
<dbReference type="Proteomes" id="UP000663891">
    <property type="component" value="Unassembled WGS sequence"/>
</dbReference>
<proteinExistence type="predicted"/>
<evidence type="ECO:0000256" key="1">
    <source>
        <dbReference type="SAM" id="MobiDB-lite"/>
    </source>
</evidence>
<feature type="compositionally biased region" description="Low complexity" evidence="1">
    <location>
        <begin position="44"/>
        <end position="61"/>
    </location>
</feature>
<feature type="compositionally biased region" description="Polar residues" evidence="1">
    <location>
        <begin position="1"/>
        <end position="21"/>
    </location>
</feature>
<gene>
    <name evidence="2" type="ORF">VCS650_LOCUS2881</name>
</gene>
<organism evidence="2 3">
    <name type="scientific">Adineta steineri</name>
    <dbReference type="NCBI Taxonomy" id="433720"/>
    <lineage>
        <taxon>Eukaryota</taxon>
        <taxon>Metazoa</taxon>
        <taxon>Spiralia</taxon>
        <taxon>Gnathifera</taxon>
        <taxon>Rotifera</taxon>
        <taxon>Eurotatoria</taxon>
        <taxon>Bdelloidea</taxon>
        <taxon>Adinetida</taxon>
        <taxon>Adinetidae</taxon>
        <taxon>Adineta</taxon>
    </lineage>
</organism>
<evidence type="ECO:0000313" key="3">
    <source>
        <dbReference type="Proteomes" id="UP000663891"/>
    </source>
</evidence>
<dbReference type="EMBL" id="CAJNON010000015">
    <property type="protein sequence ID" value="CAF0780183.1"/>
    <property type="molecule type" value="Genomic_DNA"/>
</dbReference>
<feature type="compositionally biased region" description="Acidic residues" evidence="1">
    <location>
        <begin position="23"/>
        <end position="35"/>
    </location>
</feature>
<reference evidence="2" key="1">
    <citation type="submission" date="2021-02" db="EMBL/GenBank/DDBJ databases">
        <authorList>
            <person name="Nowell W R."/>
        </authorList>
    </citation>
    <scope>NUCLEOTIDE SEQUENCE</scope>
</reference>
<dbReference type="AlphaFoldDB" id="A0A813RCJ3"/>
<name>A0A813RCJ3_9BILA</name>
<accession>A0A813RCJ3</accession>
<protein>
    <submittedName>
        <fullName evidence="2">Uncharacterized protein</fullName>
    </submittedName>
</protein>
<comment type="caution">
    <text evidence="2">The sequence shown here is derived from an EMBL/GenBank/DDBJ whole genome shotgun (WGS) entry which is preliminary data.</text>
</comment>
<sequence length="104" mass="11355">MKTKPNTYTKDTNKISSTPLTDNNDDDDGDNDEDNTLPTIVPLNNSRFNTTNDSDSSTSPISLATSSTNIISLIDEQKPTLSISTFSSSSKKRKSIPQKIITTK</sequence>
<feature type="non-terminal residue" evidence="2">
    <location>
        <position position="104"/>
    </location>
</feature>
<feature type="region of interest" description="Disordered" evidence="1">
    <location>
        <begin position="1"/>
        <end position="61"/>
    </location>
</feature>